<evidence type="ECO:0008006" key="6">
    <source>
        <dbReference type="Google" id="ProtNLM"/>
    </source>
</evidence>
<dbReference type="SUPFAM" id="SSF49503">
    <property type="entry name" value="Cupredoxins"/>
    <property type="match status" value="1"/>
</dbReference>
<dbReference type="PANTHER" id="PTHR34883">
    <property type="entry name" value="SERINE-RICH PROTEIN, PUTATIVE-RELATED-RELATED"/>
    <property type="match status" value="1"/>
</dbReference>
<feature type="transmembrane region" description="Helical" evidence="2">
    <location>
        <begin position="227"/>
        <end position="250"/>
    </location>
</feature>
<sequence>MSHNMLEALRWSRMHWLLGVCSWLAAIPFVTCENFITVHVGLEGSFFNPSQIAASAGDVITFTFEGDFHDVTQASFDKPCQPLPGGFGSGISGRGPNLTGVAPTWDLRITNASQPIWFYCGASRPLPHCTTGMVGVINSPSNQMYLDYVKASKLVNTTIIPPPPTALSGIGAVATATPQATGTSVTPPGTLSTISAASSSTAITTTAPSTSQNSPSVVSTSSFPKGAIIGVAVGGAIVVLILFLLIYLVIRARRARIIAVTPFHPHDGNQFDGGVHQRSVSDPKLRQISSIPVLAPDLVSVSPMPASDTSTTEPSRSDIIDNGTAPRRVRPLPVAPSPLVRRPSSHSVIPSEKDAGVNIDVLAREVAAILQSSPGTSSQGPLATASESTPGKWQRYREVGDRSPESTPAPPPHYRLQ</sequence>
<gene>
    <name evidence="4" type="ORF">HGRIS_007103</name>
</gene>
<dbReference type="EMBL" id="JASNQZ010000010">
    <property type="protein sequence ID" value="KAL0952884.1"/>
    <property type="molecule type" value="Genomic_DNA"/>
</dbReference>
<protein>
    <recommendedName>
        <fullName evidence="6">Extracellular serine-rich protein</fullName>
    </recommendedName>
</protein>
<dbReference type="Proteomes" id="UP001556367">
    <property type="component" value="Unassembled WGS sequence"/>
</dbReference>
<dbReference type="InterPro" id="IPR052953">
    <property type="entry name" value="Ser-rich/MCO-related"/>
</dbReference>
<evidence type="ECO:0000313" key="4">
    <source>
        <dbReference type="EMBL" id="KAL0952884.1"/>
    </source>
</evidence>
<keyword evidence="2" id="KW-0812">Transmembrane</keyword>
<keyword evidence="2" id="KW-1133">Transmembrane helix</keyword>
<feature type="compositionally biased region" description="Polar residues" evidence="1">
    <location>
        <begin position="371"/>
        <end position="391"/>
    </location>
</feature>
<dbReference type="Gene3D" id="2.60.40.420">
    <property type="entry name" value="Cupredoxins - blue copper proteins"/>
    <property type="match status" value="1"/>
</dbReference>
<organism evidence="4 5">
    <name type="scientific">Hohenbuehelia grisea</name>
    <dbReference type="NCBI Taxonomy" id="104357"/>
    <lineage>
        <taxon>Eukaryota</taxon>
        <taxon>Fungi</taxon>
        <taxon>Dikarya</taxon>
        <taxon>Basidiomycota</taxon>
        <taxon>Agaricomycotina</taxon>
        <taxon>Agaricomycetes</taxon>
        <taxon>Agaricomycetidae</taxon>
        <taxon>Agaricales</taxon>
        <taxon>Pleurotineae</taxon>
        <taxon>Pleurotaceae</taxon>
        <taxon>Hohenbuehelia</taxon>
    </lineage>
</organism>
<keyword evidence="3" id="KW-0732">Signal</keyword>
<accession>A0ABR3JB62</accession>
<dbReference type="CDD" id="cd00920">
    <property type="entry name" value="Cupredoxin"/>
    <property type="match status" value="1"/>
</dbReference>
<feature type="compositionally biased region" description="Pro residues" evidence="1">
    <location>
        <begin position="407"/>
        <end position="417"/>
    </location>
</feature>
<comment type="caution">
    <text evidence="4">The sequence shown here is derived from an EMBL/GenBank/DDBJ whole genome shotgun (WGS) entry which is preliminary data.</text>
</comment>
<dbReference type="InterPro" id="IPR008972">
    <property type="entry name" value="Cupredoxin"/>
</dbReference>
<name>A0ABR3JB62_9AGAR</name>
<reference evidence="5" key="1">
    <citation type="submission" date="2024-06" db="EMBL/GenBank/DDBJ databases">
        <title>Multi-omics analyses provide insights into the biosynthesis of the anticancer antibiotic pleurotin in Hohenbuehelia grisea.</title>
        <authorList>
            <person name="Weaver J.A."/>
            <person name="Alberti F."/>
        </authorList>
    </citation>
    <scope>NUCLEOTIDE SEQUENCE [LARGE SCALE GENOMIC DNA]</scope>
    <source>
        <strain evidence="5">T-177</strain>
    </source>
</reference>
<evidence type="ECO:0000256" key="3">
    <source>
        <dbReference type="SAM" id="SignalP"/>
    </source>
</evidence>
<evidence type="ECO:0000256" key="2">
    <source>
        <dbReference type="SAM" id="Phobius"/>
    </source>
</evidence>
<feature type="signal peptide" evidence="3">
    <location>
        <begin position="1"/>
        <end position="32"/>
    </location>
</feature>
<keyword evidence="5" id="KW-1185">Reference proteome</keyword>
<dbReference type="PANTHER" id="PTHR34883:SF15">
    <property type="entry name" value="EXTRACELLULAR SERINE-RICH PROTEIN"/>
    <property type="match status" value="1"/>
</dbReference>
<proteinExistence type="predicted"/>
<feature type="region of interest" description="Disordered" evidence="1">
    <location>
        <begin position="371"/>
        <end position="417"/>
    </location>
</feature>
<evidence type="ECO:0000256" key="1">
    <source>
        <dbReference type="SAM" id="MobiDB-lite"/>
    </source>
</evidence>
<feature type="chain" id="PRO_5045791339" description="Extracellular serine-rich protein" evidence="3">
    <location>
        <begin position="33"/>
        <end position="417"/>
    </location>
</feature>
<feature type="compositionally biased region" description="Basic and acidic residues" evidence="1">
    <location>
        <begin position="395"/>
        <end position="404"/>
    </location>
</feature>
<keyword evidence="2" id="KW-0472">Membrane</keyword>
<evidence type="ECO:0000313" key="5">
    <source>
        <dbReference type="Proteomes" id="UP001556367"/>
    </source>
</evidence>
<feature type="region of interest" description="Disordered" evidence="1">
    <location>
        <begin position="302"/>
        <end position="352"/>
    </location>
</feature>